<name>A0A8J8P7B8_HALGN</name>
<sequence>MLTQRSLCTFLTLASVALAQSTLLPTFLKAGEIYENIELTLSTQLSVRALVNLTGITRYAYMTQYVVVSLDTDEDFSLHSKYLSNPASDPKLYIRKLPYNIPPSVLNATFANFSAFPASGIEQIAQTNFTSAPKILPLTKSMLNGGGIVEVLVTCREACKFALKVTPVLINQVTSLDMMFNVNNRTFVSNKRSFQINEPRSFNVFQVDIPPLIQNITLRNKTSYLNIADSLQLEVESDAIARTSIDLYNSYQGDDFYSSMDFTKDQNGLNTDTGKILHIPFDPNNDGYLYDFCLQRGCTFFFVVRARNPLKLTVSARLFLKDQLLLQDSVPNNRALSQSSASIPEQCWPFYIEKSLTDVSIMINTYSGDETQWAVYQRDYDIGYNNLLISTDPASSHQIIVRSSDIWRQGEPPANKLIYICATKVLVETSVSILPISKNWFQQLNLTEETLTSFNLDSKDYLSFIYTNDFLSMDQYSQNLSLFLATQTSLKMQSVPRQLYTVCQYANSADCFLTAQQAMSITTMTAVNGQSDDLSKTRLSVINHQPSACPYYTSCHYLMSVFNPDSFGPIKVSLRISSTFQKQSIINVFSQIQSASVDYGRYQFYQIKFTPQQLTTLAFTKLIIKTQAYSGSLVLYCSTTQINPSYTNGYEQMSIAKQRFNFLEYDLSNASDLSSFRLYLGVYGTEQTYFKLLVDADYTFLYPQIFKSPETQLSANQILLSQLDPSLLLADMPSKTYINITGQNPAISVYYKIPTDQVQTILFQQKIDRFNGNVSMIYNVSNIADNGTIIGSILNQAIPLVLYRNGPLGGFISTSILRFDFRLLVSGILSPSTPWDLVNSFMRVQLGILCLQTEQRTFQQVEGDLFLGQTVTGYGFSDSILYRKILMDSQAQYQFSLTNLLGSYTYLLIKIGDPFKRLPIQFKDDYSYDYAKSNLIFQETVNITIDQQMRNKTNRFCANGTYPLAGGNENCTMYVAVHCLEICAFNLSVSVIGNRSNFLNVSEPALIKEGTQLTDSVSGSRMKYYFFPFNRNTKAPNDTFLVVSKISNDVFVNARVVNNSHLPFQNWTYPKGLNTTYNFISQSGSSTNEVLVVQSQEMLKFCRFNNTSCTLVIGVNGTGPANSTSLFQLQMLQRSKMLTTNNKTINGYIPKAGQYEHYWVLINTRNITNKGILSERFKWQYVLAAGTQTLGMQVDLVGGLISPQLPSIGSSDYLGAINGPDMLNVTSEDVILANRTNGRWAILVIGVYANKNETKYSLMCWGPFEYGRSALNMTDLTLDRVEKVVFDQRMIQNESSFLQPNKMFRFFNYGTRDLRFTFNISNTTRGSVYILANNQPFRSEIAPNDTFEGALQGSIIQTYQGILPGYSMPNRNLSQNPFLNIPLYNTTSLIAPLIFKPNSTLNTFDITMNNPQNGLWCQFCWIYLTVIPTSLQANQTKAQMKNITVNITVKEIQDGGQFVDKIIPNKRGSINQMLSLAGSVMQRKFLLESFDPFILNISEKANGYITVYLTSYTVYLADQAKLWTSQGTGPQVLVVNSTDTRFQLGVWYYITVVAGATQQNVSINLYQDKQISPLKNNTITVGRMKNREDIVKYYQMPLLNPTFNYSAQVTVKAKSAGFQPIVYAQKNDMLNSTLAGELVYPSPYSFTFKFEKPFFQSLQQAFVFTINVTSTTQTPYLTYNQTYYTLCMHWTNFGFTDQFETEFTIETIIRPLRPSLTSSRLTQCEEKEEGSMIRIGQQSHKFGTIKDGLTNKRSKVDHHAQ</sequence>
<gene>
    <name evidence="2" type="ORF">FGO68_gene6976</name>
</gene>
<dbReference type="EMBL" id="RRYP01000528">
    <property type="protein sequence ID" value="TNV87279.1"/>
    <property type="molecule type" value="Genomic_DNA"/>
</dbReference>
<protein>
    <submittedName>
        <fullName evidence="2">Uncharacterized protein</fullName>
    </submittedName>
</protein>
<dbReference type="OrthoDB" id="325725at2759"/>
<evidence type="ECO:0000256" key="1">
    <source>
        <dbReference type="SAM" id="SignalP"/>
    </source>
</evidence>
<dbReference type="Proteomes" id="UP000785679">
    <property type="component" value="Unassembled WGS sequence"/>
</dbReference>
<comment type="caution">
    <text evidence="2">The sequence shown here is derived from an EMBL/GenBank/DDBJ whole genome shotgun (WGS) entry which is preliminary data.</text>
</comment>
<reference evidence="2" key="1">
    <citation type="submission" date="2019-06" db="EMBL/GenBank/DDBJ databases">
        <authorList>
            <person name="Zheng W."/>
        </authorList>
    </citation>
    <scope>NUCLEOTIDE SEQUENCE</scope>
    <source>
        <strain evidence="2">QDHG01</strain>
    </source>
</reference>
<keyword evidence="1" id="KW-0732">Signal</keyword>
<evidence type="ECO:0000313" key="2">
    <source>
        <dbReference type="EMBL" id="TNV87279.1"/>
    </source>
</evidence>
<keyword evidence="3" id="KW-1185">Reference proteome</keyword>
<feature type="signal peptide" evidence="1">
    <location>
        <begin position="1"/>
        <end position="19"/>
    </location>
</feature>
<organism evidence="2 3">
    <name type="scientific">Halteria grandinella</name>
    <dbReference type="NCBI Taxonomy" id="5974"/>
    <lineage>
        <taxon>Eukaryota</taxon>
        <taxon>Sar</taxon>
        <taxon>Alveolata</taxon>
        <taxon>Ciliophora</taxon>
        <taxon>Intramacronucleata</taxon>
        <taxon>Spirotrichea</taxon>
        <taxon>Stichotrichia</taxon>
        <taxon>Sporadotrichida</taxon>
        <taxon>Halteriidae</taxon>
        <taxon>Halteria</taxon>
    </lineage>
</organism>
<feature type="chain" id="PRO_5035250243" evidence="1">
    <location>
        <begin position="20"/>
        <end position="1761"/>
    </location>
</feature>
<evidence type="ECO:0000313" key="3">
    <source>
        <dbReference type="Proteomes" id="UP000785679"/>
    </source>
</evidence>
<proteinExistence type="predicted"/>
<accession>A0A8J8P7B8</accession>